<keyword evidence="1 3" id="KW-0378">Hydrolase</keyword>
<dbReference type="Proteomes" id="UP000269198">
    <property type="component" value="Unassembled WGS sequence"/>
</dbReference>
<dbReference type="Pfam" id="PF20434">
    <property type="entry name" value="BD-FAE"/>
    <property type="match status" value="1"/>
</dbReference>
<dbReference type="InterPro" id="IPR029058">
    <property type="entry name" value="AB_hydrolase_fold"/>
</dbReference>
<evidence type="ECO:0000256" key="1">
    <source>
        <dbReference type="ARBA" id="ARBA00022801"/>
    </source>
</evidence>
<organism evidence="3 4">
    <name type="scientific">Halostreptopolyspora alba</name>
    <dbReference type="NCBI Taxonomy" id="2487137"/>
    <lineage>
        <taxon>Bacteria</taxon>
        <taxon>Bacillati</taxon>
        <taxon>Actinomycetota</taxon>
        <taxon>Actinomycetes</taxon>
        <taxon>Streptosporangiales</taxon>
        <taxon>Nocardiopsidaceae</taxon>
        <taxon>Halostreptopolyspora</taxon>
    </lineage>
</organism>
<dbReference type="AlphaFoldDB" id="A0A3N0EFW9"/>
<sequence>MAATESFSYGEHPSQMIHVWQPKAAEDAPFPVAVLLHGGWWRDSHDAQSMDPLASALVRSGWLVWNVEYRRTGEDGGGWPRPLDDVRAALALLGERTAEGAEPGDPERVVAIGHSSGGQLALLAVPDSPVTAAVGLAPVTDLRACARHQLGDGAVAELLGAAPAKETYDAASPVYNVPLGVPQLMVHGDADASVPAEHTHAYVAAARMAGDEVELAEVRGADHHSHLDPDHESWRAVRAWLDTAR</sequence>
<dbReference type="RefSeq" id="WP_123199584.1">
    <property type="nucleotide sequence ID" value="NZ_RJMB01000002.1"/>
</dbReference>
<dbReference type="InterPro" id="IPR049492">
    <property type="entry name" value="BD-FAE-like_dom"/>
</dbReference>
<accession>A0A3N0EFW9</accession>
<reference evidence="3 4" key="1">
    <citation type="submission" date="2018-11" db="EMBL/GenBank/DDBJ databases">
        <title>The genome draft of YIM 96095.</title>
        <authorList>
            <person name="Tang S.-K."/>
            <person name="Chunyu W.-X."/>
            <person name="Feng Y.-Z."/>
        </authorList>
    </citation>
    <scope>NUCLEOTIDE SEQUENCE [LARGE SCALE GENOMIC DNA]</scope>
    <source>
        <strain evidence="3 4">YIM 96095</strain>
    </source>
</reference>
<dbReference type="SUPFAM" id="SSF53474">
    <property type="entry name" value="alpha/beta-Hydrolases"/>
    <property type="match status" value="1"/>
</dbReference>
<dbReference type="InterPro" id="IPR050300">
    <property type="entry name" value="GDXG_lipolytic_enzyme"/>
</dbReference>
<dbReference type="EMBL" id="RJMB01000002">
    <property type="protein sequence ID" value="RNL86755.1"/>
    <property type="molecule type" value="Genomic_DNA"/>
</dbReference>
<dbReference type="OrthoDB" id="255603at2"/>
<name>A0A3N0EFW9_9ACTN</name>
<dbReference type="PANTHER" id="PTHR48081">
    <property type="entry name" value="AB HYDROLASE SUPERFAMILY PROTEIN C4A8.06C"/>
    <property type="match status" value="1"/>
</dbReference>
<gene>
    <name evidence="3" type="ORF">EFW17_02355</name>
</gene>
<keyword evidence="4" id="KW-1185">Reference proteome</keyword>
<evidence type="ECO:0000259" key="2">
    <source>
        <dbReference type="Pfam" id="PF20434"/>
    </source>
</evidence>
<feature type="domain" description="BD-FAE-like" evidence="2">
    <location>
        <begin position="20"/>
        <end position="201"/>
    </location>
</feature>
<comment type="caution">
    <text evidence="3">The sequence shown here is derived from an EMBL/GenBank/DDBJ whole genome shotgun (WGS) entry which is preliminary data.</text>
</comment>
<evidence type="ECO:0000313" key="4">
    <source>
        <dbReference type="Proteomes" id="UP000269198"/>
    </source>
</evidence>
<protein>
    <submittedName>
        <fullName evidence="3">Alpha/beta hydrolase</fullName>
    </submittedName>
</protein>
<dbReference type="GO" id="GO:0016787">
    <property type="term" value="F:hydrolase activity"/>
    <property type="evidence" value="ECO:0007669"/>
    <property type="project" value="UniProtKB-KW"/>
</dbReference>
<proteinExistence type="predicted"/>
<evidence type="ECO:0000313" key="3">
    <source>
        <dbReference type="EMBL" id="RNL86755.1"/>
    </source>
</evidence>
<dbReference type="Gene3D" id="3.40.50.1820">
    <property type="entry name" value="alpha/beta hydrolase"/>
    <property type="match status" value="1"/>
</dbReference>